<evidence type="ECO:0000313" key="3">
    <source>
        <dbReference type="Proteomes" id="UP001431449"/>
    </source>
</evidence>
<reference evidence="2" key="1">
    <citation type="submission" date="2022-04" db="EMBL/GenBank/DDBJ databases">
        <title>Lysobacter sp. CAU 1642 isolated from sea sand.</title>
        <authorList>
            <person name="Kim W."/>
        </authorList>
    </citation>
    <scope>NUCLEOTIDE SEQUENCE</scope>
    <source>
        <strain evidence="2">CAU 1642</strain>
    </source>
</reference>
<protein>
    <submittedName>
        <fullName evidence="2">MBL fold metallo-hydrolase</fullName>
    </submittedName>
</protein>
<evidence type="ECO:0000259" key="1">
    <source>
        <dbReference type="SMART" id="SM00849"/>
    </source>
</evidence>
<dbReference type="InterPro" id="IPR001279">
    <property type="entry name" value="Metallo-B-lactamas"/>
</dbReference>
<dbReference type="Pfam" id="PF00753">
    <property type="entry name" value="Lactamase_B"/>
    <property type="match status" value="1"/>
</dbReference>
<proteinExistence type="predicted"/>
<dbReference type="InterPro" id="IPR037482">
    <property type="entry name" value="ST1585_MBL-fold"/>
</dbReference>
<accession>A0ABT0GL77</accession>
<dbReference type="RefSeq" id="WP_248210710.1">
    <property type="nucleotide sequence ID" value="NZ_JALNMH010000013.1"/>
</dbReference>
<dbReference type="InterPro" id="IPR050855">
    <property type="entry name" value="NDM-1-like"/>
</dbReference>
<feature type="domain" description="Metallo-beta-lactamase" evidence="1">
    <location>
        <begin position="20"/>
        <end position="225"/>
    </location>
</feature>
<dbReference type="SMART" id="SM00849">
    <property type="entry name" value="Lactamase_B"/>
    <property type="match status" value="1"/>
</dbReference>
<dbReference type="CDD" id="cd07726">
    <property type="entry name" value="ST1585-like_MBL-fold"/>
    <property type="match status" value="1"/>
</dbReference>
<gene>
    <name evidence="2" type="ORF">M0G41_15070</name>
</gene>
<dbReference type="Gene3D" id="3.60.15.10">
    <property type="entry name" value="Ribonuclease Z/Hydroxyacylglutathione hydrolase-like"/>
    <property type="match status" value="1"/>
</dbReference>
<name>A0ABT0GL77_9GAMM</name>
<sequence>MTASSPTVHVIDTGFHRPRFDAAYLLVHDGRAAFIDCGLNSSVPRLLQALERAGLGVEAVDWLILTHVHLDHAGGAGELMARLPQAGLLVHPRGARHMVDPTALVAGATAVYGAEEVERTYGTLRPVPADRVVEARDGLHVEVGGLRLRCLDAPGHARHHIVIHHEAERAFFTGDTFGLSYRELDGPSGPFILPTTTPVQFDPEALKASILRMLAAGPERMYLTHYGPVDNVERLAGELFEQIDAMVAIARGHADLAPGPRHAALVAALGRLYTERAAAAAVPCSEAEVLELLHMDIELNAQGLGVWLDREAASGR</sequence>
<dbReference type="PANTHER" id="PTHR42951">
    <property type="entry name" value="METALLO-BETA-LACTAMASE DOMAIN-CONTAINING"/>
    <property type="match status" value="1"/>
</dbReference>
<evidence type="ECO:0000313" key="2">
    <source>
        <dbReference type="EMBL" id="MCK7594989.1"/>
    </source>
</evidence>
<dbReference type="EMBL" id="JALNMH010000013">
    <property type="protein sequence ID" value="MCK7594989.1"/>
    <property type="molecule type" value="Genomic_DNA"/>
</dbReference>
<dbReference type="Proteomes" id="UP001431449">
    <property type="component" value="Unassembled WGS sequence"/>
</dbReference>
<dbReference type="InterPro" id="IPR036866">
    <property type="entry name" value="RibonucZ/Hydroxyglut_hydro"/>
</dbReference>
<dbReference type="PANTHER" id="PTHR42951:SF22">
    <property type="entry name" value="METALLO BETA-LACTAMASE SUPERFAMILY LIPOPROTEIN"/>
    <property type="match status" value="1"/>
</dbReference>
<dbReference type="SUPFAM" id="SSF56281">
    <property type="entry name" value="Metallo-hydrolase/oxidoreductase"/>
    <property type="match status" value="1"/>
</dbReference>
<organism evidence="2 3">
    <name type="scientific">Pseudomarimonas salicorniae</name>
    <dbReference type="NCBI Taxonomy" id="2933270"/>
    <lineage>
        <taxon>Bacteria</taxon>
        <taxon>Pseudomonadati</taxon>
        <taxon>Pseudomonadota</taxon>
        <taxon>Gammaproteobacteria</taxon>
        <taxon>Lysobacterales</taxon>
        <taxon>Lysobacteraceae</taxon>
        <taxon>Pseudomarimonas</taxon>
    </lineage>
</organism>
<keyword evidence="3" id="KW-1185">Reference proteome</keyword>
<comment type="caution">
    <text evidence="2">The sequence shown here is derived from an EMBL/GenBank/DDBJ whole genome shotgun (WGS) entry which is preliminary data.</text>
</comment>